<evidence type="ECO:0000313" key="1">
    <source>
        <dbReference type="EnsemblMetazoa" id="ENSAATROPP007226"/>
    </source>
</evidence>
<dbReference type="AlphaFoldDB" id="A0AAG5D7V2"/>
<reference evidence="1" key="1">
    <citation type="submission" date="2024-04" db="UniProtKB">
        <authorList>
            <consortium name="EnsemblMetazoa"/>
        </authorList>
    </citation>
    <scope>IDENTIFICATION</scope>
    <source>
        <strain evidence="1">EBRO</strain>
    </source>
</reference>
<organism evidence="1 2">
    <name type="scientific">Anopheles atroparvus</name>
    <name type="common">European mosquito</name>
    <dbReference type="NCBI Taxonomy" id="41427"/>
    <lineage>
        <taxon>Eukaryota</taxon>
        <taxon>Metazoa</taxon>
        <taxon>Ecdysozoa</taxon>
        <taxon>Arthropoda</taxon>
        <taxon>Hexapoda</taxon>
        <taxon>Insecta</taxon>
        <taxon>Pterygota</taxon>
        <taxon>Neoptera</taxon>
        <taxon>Endopterygota</taxon>
        <taxon>Diptera</taxon>
        <taxon>Nematocera</taxon>
        <taxon>Culicoidea</taxon>
        <taxon>Culicidae</taxon>
        <taxon>Anophelinae</taxon>
        <taxon>Anopheles</taxon>
    </lineage>
</organism>
<sequence length="111" mass="12135">NKNSHGRFQCKEYHTISFRLQNVLSRRKVLVVSQSVSSVVPQSIIDDFGGDNWGHQLVVSQGEAVGNNRSHQLVVSKTIVVVSQAVAVINDLCGDYWSNELVVSQAIGVVS</sequence>
<dbReference type="Proteomes" id="UP000075880">
    <property type="component" value="Unassembled WGS sequence"/>
</dbReference>
<dbReference type="EnsemblMetazoa" id="ENSAATROPT008048">
    <property type="protein sequence ID" value="ENSAATROPP007226"/>
    <property type="gene ID" value="ENSAATROPG006556"/>
</dbReference>
<keyword evidence="2" id="KW-1185">Reference proteome</keyword>
<accession>A0AAG5D7V2</accession>
<proteinExistence type="predicted"/>
<evidence type="ECO:0000313" key="2">
    <source>
        <dbReference type="Proteomes" id="UP000075880"/>
    </source>
</evidence>
<protein>
    <submittedName>
        <fullName evidence="1">Uncharacterized protein</fullName>
    </submittedName>
</protein>
<name>A0AAG5D7V2_ANOAO</name>